<dbReference type="Gene3D" id="2.40.160.20">
    <property type="match status" value="1"/>
</dbReference>
<reference evidence="4 5" key="1">
    <citation type="submission" date="2017-12" db="EMBL/GenBank/DDBJ databases">
        <authorList>
            <person name="Hurst M.R.H."/>
        </authorList>
    </citation>
    <scope>NUCLEOTIDE SEQUENCE [LARGE SCALE GENOMIC DNA]</scope>
    <source>
        <strain evidence="4 5">BM15</strain>
    </source>
</reference>
<protein>
    <submittedName>
        <fullName evidence="4">Porin family protein</fullName>
    </submittedName>
</protein>
<evidence type="ECO:0000256" key="2">
    <source>
        <dbReference type="SAM" id="SignalP"/>
    </source>
</evidence>
<keyword evidence="1 2" id="KW-0732">Signal</keyword>
<name>A0A2K9EFT6_9RHOB</name>
<dbReference type="InterPro" id="IPR011250">
    <property type="entry name" value="OMP/PagP_B-barrel"/>
</dbReference>
<feature type="signal peptide" evidence="2">
    <location>
        <begin position="1"/>
        <end position="19"/>
    </location>
</feature>
<evidence type="ECO:0000313" key="4">
    <source>
        <dbReference type="EMBL" id="AUH33830.1"/>
    </source>
</evidence>
<proteinExistence type="predicted"/>
<feature type="domain" description="Outer membrane protein beta-barrel" evidence="3">
    <location>
        <begin position="41"/>
        <end position="198"/>
    </location>
</feature>
<sequence length="198" mass="21047">MKFVFASVAASLFAGTAFAGGYVAPVVEQPVTVAPPVIVADPSDWTGFYAGLQYGQGGIDEVSDSGPDLETDLDAWGLHGGYNRDFGKFVLGGEIDYNKVDLDIGGKADLTRLRGRAGYDMGRFLPYVTLGAAHISTDDDAGDFSETGITYGIGADFKVTDRFSLGAEYSRADFDDVDGVDGQDLEGDLVQLRGSFHF</sequence>
<feature type="chain" id="PRO_5014810882" evidence="2">
    <location>
        <begin position="20"/>
        <end position="198"/>
    </location>
</feature>
<organism evidence="4 5">
    <name type="scientific">Paracoccus tegillarcae</name>
    <dbReference type="NCBI Taxonomy" id="1529068"/>
    <lineage>
        <taxon>Bacteria</taxon>
        <taxon>Pseudomonadati</taxon>
        <taxon>Pseudomonadota</taxon>
        <taxon>Alphaproteobacteria</taxon>
        <taxon>Rhodobacterales</taxon>
        <taxon>Paracoccaceae</taxon>
        <taxon>Paracoccus</taxon>
    </lineage>
</organism>
<dbReference type="InterPro" id="IPR027385">
    <property type="entry name" value="Beta-barrel_OMP"/>
</dbReference>
<dbReference type="Proteomes" id="UP000233742">
    <property type="component" value="Chromosome"/>
</dbReference>
<dbReference type="SUPFAM" id="SSF56925">
    <property type="entry name" value="OMPA-like"/>
    <property type="match status" value="1"/>
</dbReference>
<keyword evidence="5" id="KW-1185">Reference proteome</keyword>
<dbReference type="RefSeq" id="WP_101460496.1">
    <property type="nucleotide sequence ID" value="NZ_CP025408.1"/>
</dbReference>
<dbReference type="Pfam" id="PF13505">
    <property type="entry name" value="OMP_b-brl"/>
    <property type="match status" value="1"/>
</dbReference>
<dbReference type="EMBL" id="CP025408">
    <property type="protein sequence ID" value="AUH33830.1"/>
    <property type="molecule type" value="Genomic_DNA"/>
</dbReference>
<gene>
    <name evidence="4" type="ORF">CUV01_10900</name>
</gene>
<dbReference type="OrthoDB" id="268975at2"/>
<dbReference type="KEGG" id="paro:CUV01_10900"/>
<dbReference type="AlphaFoldDB" id="A0A2K9EFT6"/>
<accession>A0A2K9EFT6</accession>
<evidence type="ECO:0000259" key="3">
    <source>
        <dbReference type="Pfam" id="PF13505"/>
    </source>
</evidence>
<evidence type="ECO:0000256" key="1">
    <source>
        <dbReference type="ARBA" id="ARBA00022729"/>
    </source>
</evidence>
<evidence type="ECO:0000313" key="5">
    <source>
        <dbReference type="Proteomes" id="UP000233742"/>
    </source>
</evidence>